<name>A0AAP2DQB8_9BACT</name>
<reference evidence="3 4" key="1">
    <citation type="submission" date="2021-05" db="EMBL/GenBank/DDBJ databases">
        <title>A Polyphasic approach of four new species of the genus Ohtaekwangia: Ohtaekwangia histidinii sp. nov., Ohtaekwangia cretensis sp. nov., Ohtaekwangia indiensis sp. nov., Ohtaekwangia reichenbachii sp. nov. from diverse environment.</title>
        <authorList>
            <person name="Octaviana S."/>
        </authorList>
    </citation>
    <scope>NUCLEOTIDE SEQUENCE [LARGE SCALE GENOMIC DNA]</scope>
    <source>
        <strain evidence="3 4">PWU4</strain>
    </source>
</reference>
<keyword evidence="4" id="KW-1185">Reference proteome</keyword>
<dbReference type="InterPro" id="IPR003018">
    <property type="entry name" value="GAF"/>
</dbReference>
<feature type="domain" description="PAC" evidence="2">
    <location>
        <begin position="362"/>
        <end position="415"/>
    </location>
</feature>
<dbReference type="EMBL" id="JAHESF010000044">
    <property type="protein sequence ID" value="MBT1700605.1"/>
    <property type="molecule type" value="Genomic_DNA"/>
</dbReference>
<evidence type="ECO:0000256" key="1">
    <source>
        <dbReference type="SAM" id="Coils"/>
    </source>
</evidence>
<sequence>MRKFPYTFIKKRKLESLEAEARQQKDHISTATEFIREIEKGNLDFQLQAIEEQNGSNVLTTSLMSMREQMKKIAQEEKERNWVTEGLAKFVDILRSNNDKSKELAEQIISNLIKYMNANQGALYILNDDNAEDVHLEMAACYAYSRKKHHEHRVNEGEGIIGQVLFEKETVYMTTIPENYIRITSGLGDALPRHLLIVPLKIEDKVFGVVELASFQPIKQYQIEFVERLGESIASTISSVKINQRTKQLLEETQQHAEEMKSQEEEMRQNMEELQATQEEMQRVLKQVQGKETYLNQILNASKDIVYTIDRSYKLVSWNAPFGKTLEYFGMKAEKGLSTIDWYQGEERQKQIDVYDRVLRGESFEDVTSTVNNGMVLHYQYNYTPLRNDKGDVFEAVVFSRDITETVTAQEKKEKILKDAQQQAEQLKAQEEELRQNMEELSTTQEEMQRILNEMQVKERMQDELINLSADSIFTVDRNYRVLNYNRTYEESVKATGVEVKKGMDALVFYTTDEEKKHNKALYDRALAGETFEVAQHYSNSGMELDYSLKYSPLYGPDGKVIAVGVSARDVTKR</sequence>
<dbReference type="SUPFAM" id="SSF55785">
    <property type="entry name" value="PYP-like sensor domain (PAS domain)"/>
    <property type="match status" value="2"/>
</dbReference>
<dbReference type="PROSITE" id="PS50113">
    <property type="entry name" value="PAC"/>
    <property type="match status" value="1"/>
</dbReference>
<dbReference type="SMART" id="SM00065">
    <property type="entry name" value="GAF"/>
    <property type="match status" value="1"/>
</dbReference>
<organism evidence="3 4">
    <name type="scientific">Chryseosolibacter histidini</name>
    <dbReference type="NCBI Taxonomy" id="2782349"/>
    <lineage>
        <taxon>Bacteria</taxon>
        <taxon>Pseudomonadati</taxon>
        <taxon>Bacteroidota</taxon>
        <taxon>Cytophagia</taxon>
        <taxon>Cytophagales</taxon>
        <taxon>Chryseotaleaceae</taxon>
        <taxon>Chryseosolibacter</taxon>
    </lineage>
</organism>
<dbReference type="InterPro" id="IPR000014">
    <property type="entry name" value="PAS"/>
</dbReference>
<dbReference type="RefSeq" id="WP_254169295.1">
    <property type="nucleotide sequence ID" value="NZ_JAHESF010000044.1"/>
</dbReference>
<dbReference type="NCBIfam" id="TIGR00229">
    <property type="entry name" value="sensory_box"/>
    <property type="match status" value="2"/>
</dbReference>
<dbReference type="Pfam" id="PF08448">
    <property type="entry name" value="PAS_4"/>
    <property type="match status" value="2"/>
</dbReference>
<accession>A0AAP2DQB8</accession>
<evidence type="ECO:0000313" key="3">
    <source>
        <dbReference type="EMBL" id="MBT1700605.1"/>
    </source>
</evidence>
<proteinExistence type="predicted"/>
<dbReference type="InterPro" id="IPR013656">
    <property type="entry name" value="PAS_4"/>
</dbReference>
<gene>
    <name evidence="3" type="ORF">KK083_27195</name>
</gene>
<dbReference type="InterPro" id="IPR029016">
    <property type="entry name" value="GAF-like_dom_sf"/>
</dbReference>
<dbReference type="Pfam" id="PF13185">
    <property type="entry name" value="GAF_2"/>
    <property type="match status" value="1"/>
</dbReference>
<dbReference type="InterPro" id="IPR035965">
    <property type="entry name" value="PAS-like_dom_sf"/>
</dbReference>
<keyword evidence="1" id="KW-0175">Coiled coil</keyword>
<protein>
    <submittedName>
        <fullName evidence="3">PAS domain-containing protein</fullName>
    </submittedName>
</protein>
<evidence type="ECO:0000259" key="2">
    <source>
        <dbReference type="PROSITE" id="PS50113"/>
    </source>
</evidence>
<feature type="coiled-coil region" evidence="1">
    <location>
        <begin position="410"/>
        <end position="461"/>
    </location>
</feature>
<dbReference type="InterPro" id="IPR000700">
    <property type="entry name" value="PAS-assoc_C"/>
</dbReference>
<evidence type="ECO:0000313" key="4">
    <source>
        <dbReference type="Proteomes" id="UP001319200"/>
    </source>
</evidence>
<dbReference type="SUPFAM" id="SSF55781">
    <property type="entry name" value="GAF domain-like"/>
    <property type="match status" value="1"/>
</dbReference>
<dbReference type="Gene3D" id="3.30.450.40">
    <property type="match status" value="1"/>
</dbReference>
<comment type="caution">
    <text evidence="3">The sequence shown here is derived from an EMBL/GenBank/DDBJ whole genome shotgun (WGS) entry which is preliminary data.</text>
</comment>
<dbReference type="Proteomes" id="UP001319200">
    <property type="component" value="Unassembled WGS sequence"/>
</dbReference>
<dbReference type="AlphaFoldDB" id="A0AAP2DQB8"/>
<feature type="coiled-coil region" evidence="1">
    <location>
        <begin position="243"/>
        <end position="291"/>
    </location>
</feature>
<dbReference type="Gene3D" id="3.30.450.20">
    <property type="entry name" value="PAS domain"/>
    <property type="match status" value="2"/>
</dbReference>